<dbReference type="InterPro" id="IPR050161">
    <property type="entry name" value="Siro_Cobalamin_biosynth"/>
</dbReference>
<dbReference type="Proteomes" id="UP000001364">
    <property type="component" value="Chromosome"/>
</dbReference>
<dbReference type="GO" id="GO:0019354">
    <property type="term" value="P:siroheme biosynthetic process"/>
    <property type="evidence" value="ECO:0007669"/>
    <property type="project" value="UniProtKB-UniPathway"/>
</dbReference>
<dbReference type="PANTHER" id="PTHR45790">
    <property type="entry name" value="SIROHEME SYNTHASE-RELATED"/>
    <property type="match status" value="1"/>
</dbReference>
<dbReference type="Gene3D" id="3.30.950.10">
    <property type="entry name" value="Methyltransferase, Cobalt-precorrin-4 Transmethylase, Domain 2"/>
    <property type="match status" value="1"/>
</dbReference>
<dbReference type="EMBL" id="CP001340">
    <property type="protein sequence ID" value="ACL94119.1"/>
    <property type="molecule type" value="Genomic_DNA"/>
</dbReference>
<organism evidence="9 10">
    <name type="scientific">Caulobacter vibrioides (strain NA1000 / CB15N)</name>
    <name type="common">Caulobacter crescentus</name>
    <dbReference type="NCBI Taxonomy" id="565050"/>
    <lineage>
        <taxon>Bacteria</taxon>
        <taxon>Pseudomonadati</taxon>
        <taxon>Pseudomonadota</taxon>
        <taxon>Alphaproteobacteria</taxon>
        <taxon>Caulobacterales</taxon>
        <taxon>Caulobacteraceae</taxon>
        <taxon>Caulobacter</taxon>
    </lineage>
</organism>
<dbReference type="SUPFAM" id="SSF53790">
    <property type="entry name" value="Tetrapyrrole methylase"/>
    <property type="match status" value="1"/>
</dbReference>
<dbReference type="OrthoDB" id="9815856at2"/>
<dbReference type="NCBIfam" id="NF004790">
    <property type="entry name" value="PRK06136.1"/>
    <property type="match status" value="1"/>
</dbReference>
<dbReference type="InterPro" id="IPR003043">
    <property type="entry name" value="Uropor_MeTrfase_CS"/>
</dbReference>
<dbReference type="PANTHER" id="PTHR45790:SF3">
    <property type="entry name" value="S-ADENOSYL-L-METHIONINE-DEPENDENT UROPORPHYRINOGEN III METHYLTRANSFERASE, CHLOROPLASTIC"/>
    <property type="match status" value="1"/>
</dbReference>
<name>A0A0H3C599_CAUVN</name>
<comment type="similarity">
    <text evidence="1">Belongs to the precorrin methyltransferase family.</text>
</comment>
<dbReference type="GO" id="GO:0032259">
    <property type="term" value="P:methylation"/>
    <property type="evidence" value="ECO:0007669"/>
    <property type="project" value="UniProtKB-KW"/>
</dbReference>
<keyword evidence="3 9" id="KW-0489">Methyltransferase</keyword>
<dbReference type="PROSITE" id="PS00839">
    <property type="entry name" value="SUMT_1"/>
    <property type="match status" value="1"/>
</dbReference>
<evidence type="ECO:0000259" key="8">
    <source>
        <dbReference type="Pfam" id="PF00590"/>
    </source>
</evidence>
<dbReference type="Gene3D" id="3.40.1010.10">
    <property type="entry name" value="Cobalt-precorrin-4 Transmethylase, Domain 1"/>
    <property type="match status" value="1"/>
</dbReference>
<dbReference type="PATRIC" id="fig|565050.3.peg.645"/>
<sequence>MSSSVQPGRVLLVGAGPGPVDLMTVRAMRAVQEAGALLYDALCSEEAVALAPPGCIRIQTGKRAGKPSMKQDEINRIMLRLARRGLRVVRLKGGDPSIFGRVGEEAAFLNAYGITTEVVPGVTAACAAAAQFGFPLTHRGQARRVVFTTARVENGAMSHDWRSGADAQATIAVYMGAEAAPDLAKALVTAGRATSTPVAMVERAGAADASLTMTSLGALTSGPITTHGGPVLIVVGEVAAAAQTQASNASDCFREHASRTA</sequence>
<evidence type="ECO:0000256" key="5">
    <source>
        <dbReference type="ARBA" id="ARBA00022691"/>
    </source>
</evidence>
<accession>A0A0H3C599</accession>
<keyword evidence="10" id="KW-1185">Reference proteome</keyword>
<evidence type="ECO:0000256" key="4">
    <source>
        <dbReference type="ARBA" id="ARBA00022679"/>
    </source>
</evidence>
<dbReference type="SMR" id="A0A0H3C599"/>
<dbReference type="CDD" id="cd11642">
    <property type="entry name" value="SUMT"/>
    <property type="match status" value="1"/>
</dbReference>
<keyword evidence="4 9" id="KW-0808">Transferase</keyword>
<dbReference type="PhylomeDB" id="A0A0H3C599"/>
<evidence type="ECO:0000313" key="10">
    <source>
        <dbReference type="Proteomes" id="UP000001364"/>
    </source>
</evidence>
<dbReference type="FunFam" id="3.40.1010.10:FF:000001">
    <property type="entry name" value="Siroheme synthase"/>
    <property type="match status" value="1"/>
</dbReference>
<dbReference type="GO" id="GO:0004851">
    <property type="term" value="F:uroporphyrin-III C-methyltransferase activity"/>
    <property type="evidence" value="ECO:0007669"/>
    <property type="project" value="UniProtKB-EC"/>
</dbReference>
<comment type="pathway">
    <text evidence="7">Porphyrin-containing compound metabolism; siroheme biosynthesis; precorrin-2 from uroporphyrinogen III: step 1/1.</text>
</comment>
<dbReference type="EC" id="2.1.1.107" evidence="2"/>
<evidence type="ECO:0000256" key="2">
    <source>
        <dbReference type="ARBA" id="ARBA00012162"/>
    </source>
</evidence>
<dbReference type="RefSeq" id="WP_010918504.1">
    <property type="nucleotide sequence ID" value="NC_011916.1"/>
</dbReference>
<dbReference type="InterPro" id="IPR035996">
    <property type="entry name" value="4pyrrol_Methylase_sf"/>
</dbReference>
<dbReference type="AlphaFoldDB" id="A0A0H3C599"/>
<dbReference type="Pfam" id="PF00590">
    <property type="entry name" value="TP_methylase"/>
    <property type="match status" value="1"/>
</dbReference>
<evidence type="ECO:0000313" key="9">
    <source>
        <dbReference type="EMBL" id="ACL94119.1"/>
    </source>
</evidence>
<proteinExistence type="inferred from homology"/>
<evidence type="ECO:0000256" key="6">
    <source>
        <dbReference type="ARBA" id="ARBA00023244"/>
    </source>
</evidence>
<dbReference type="InterPro" id="IPR014776">
    <property type="entry name" value="4pyrrole_Mease_sub2"/>
</dbReference>
<dbReference type="GeneID" id="7330459"/>
<dbReference type="UniPathway" id="UPA00262">
    <property type="reaction ID" value="UER00211"/>
</dbReference>
<dbReference type="InterPro" id="IPR000878">
    <property type="entry name" value="4pyrrol_Mease"/>
</dbReference>
<feature type="domain" description="Tetrapyrrole methylase" evidence="8">
    <location>
        <begin position="10"/>
        <end position="219"/>
    </location>
</feature>
<dbReference type="HOGENOM" id="CLU_011276_7_0_5"/>
<dbReference type="InterPro" id="IPR014777">
    <property type="entry name" value="4pyrrole_Mease_sub1"/>
</dbReference>
<dbReference type="InterPro" id="IPR006366">
    <property type="entry name" value="CobA/CysG_C"/>
</dbReference>
<evidence type="ECO:0000256" key="1">
    <source>
        <dbReference type="ARBA" id="ARBA00005879"/>
    </source>
</evidence>
<protein>
    <recommendedName>
        <fullName evidence="2">uroporphyrinogen-III C-methyltransferase</fullName>
        <ecNumber evidence="2">2.1.1.107</ecNumber>
    </recommendedName>
</protein>
<keyword evidence="6" id="KW-0627">Porphyrin biosynthesis</keyword>
<dbReference type="NCBIfam" id="TIGR01469">
    <property type="entry name" value="cobA_cysG_Cterm"/>
    <property type="match status" value="1"/>
</dbReference>
<keyword evidence="5" id="KW-0949">S-adenosyl-L-methionine</keyword>
<evidence type="ECO:0000256" key="3">
    <source>
        <dbReference type="ARBA" id="ARBA00022603"/>
    </source>
</evidence>
<dbReference type="KEGG" id="ccs:CCNA_00654"/>
<gene>
    <name evidence="9" type="ordered locus">CCNA_00654</name>
</gene>
<reference evidence="9 10" key="1">
    <citation type="journal article" date="2010" name="J. Bacteriol.">
        <title>The genetic basis of laboratory adaptation in Caulobacter crescentus.</title>
        <authorList>
            <person name="Marks M.E."/>
            <person name="Castro-Rojas C.M."/>
            <person name="Teiling C."/>
            <person name="Du L."/>
            <person name="Kapatral V."/>
            <person name="Walunas T.L."/>
            <person name="Crosson S."/>
        </authorList>
    </citation>
    <scope>NUCLEOTIDE SEQUENCE [LARGE SCALE GENOMIC DNA]</scope>
    <source>
        <strain evidence="10">NA1000 / CB15N</strain>
    </source>
</reference>
<dbReference type="RefSeq" id="YP_002516027.1">
    <property type="nucleotide sequence ID" value="NC_011916.1"/>
</dbReference>
<evidence type="ECO:0000256" key="7">
    <source>
        <dbReference type="ARBA" id="ARBA00025705"/>
    </source>
</evidence>